<name>A0ABQ9ERG0_TEGGR</name>
<proteinExistence type="predicted"/>
<evidence type="ECO:0000256" key="2">
    <source>
        <dbReference type="ARBA" id="ARBA00023015"/>
    </source>
</evidence>
<evidence type="ECO:0000256" key="3">
    <source>
        <dbReference type="ARBA" id="ARBA00023125"/>
    </source>
</evidence>
<accession>A0ABQ9ERG0</accession>
<dbReference type="InterPro" id="IPR051098">
    <property type="entry name" value="NeuroDiff_E-box_TFs"/>
</dbReference>
<keyword evidence="5" id="KW-0539">Nucleus</keyword>
<evidence type="ECO:0008006" key="8">
    <source>
        <dbReference type="Google" id="ProtNLM"/>
    </source>
</evidence>
<comment type="subcellular location">
    <subcellularLocation>
        <location evidence="1">Nucleus</location>
    </subcellularLocation>
</comment>
<protein>
    <recommendedName>
        <fullName evidence="8">Transcription factor 4</fullName>
    </recommendedName>
</protein>
<keyword evidence="2" id="KW-0805">Transcription regulation</keyword>
<dbReference type="EMBL" id="JARBDR010000773">
    <property type="protein sequence ID" value="KAJ8307634.1"/>
    <property type="molecule type" value="Genomic_DNA"/>
</dbReference>
<dbReference type="InterPro" id="IPR036638">
    <property type="entry name" value="HLH_DNA-bd_sf"/>
</dbReference>
<evidence type="ECO:0000256" key="4">
    <source>
        <dbReference type="ARBA" id="ARBA00023163"/>
    </source>
</evidence>
<dbReference type="Gene3D" id="4.10.280.10">
    <property type="entry name" value="Helix-loop-helix DNA-binding domain"/>
    <property type="match status" value="1"/>
</dbReference>
<evidence type="ECO:0000256" key="5">
    <source>
        <dbReference type="ARBA" id="ARBA00023242"/>
    </source>
</evidence>
<keyword evidence="3" id="KW-0238">DNA-binding</keyword>
<keyword evidence="7" id="KW-1185">Reference proteome</keyword>
<evidence type="ECO:0000313" key="7">
    <source>
        <dbReference type="Proteomes" id="UP001217089"/>
    </source>
</evidence>
<gene>
    <name evidence="6" type="ORF">KUTeg_014825</name>
</gene>
<comment type="caution">
    <text evidence="6">The sequence shown here is derived from an EMBL/GenBank/DDBJ whole genome shotgun (WGS) entry which is preliminary data.</text>
</comment>
<keyword evidence="4" id="KW-0804">Transcription</keyword>
<evidence type="ECO:0000313" key="6">
    <source>
        <dbReference type="EMBL" id="KAJ8307634.1"/>
    </source>
</evidence>
<dbReference type="Proteomes" id="UP001217089">
    <property type="component" value="Unassembled WGS sequence"/>
</dbReference>
<dbReference type="PANTHER" id="PTHR11793">
    <property type="entry name" value="BASIC HELIX-LOOP-HELIX TRANSCRIPTION FACTOR"/>
    <property type="match status" value="1"/>
</dbReference>
<dbReference type="PANTHER" id="PTHR11793:SF13">
    <property type="entry name" value="PROTEIN DAUGHTERLESS"/>
    <property type="match status" value="1"/>
</dbReference>
<evidence type="ECO:0000256" key="1">
    <source>
        <dbReference type="ARBA" id="ARBA00004123"/>
    </source>
</evidence>
<organism evidence="6 7">
    <name type="scientific">Tegillarca granosa</name>
    <name type="common">Malaysian cockle</name>
    <name type="synonym">Anadara granosa</name>
    <dbReference type="NCBI Taxonomy" id="220873"/>
    <lineage>
        <taxon>Eukaryota</taxon>
        <taxon>Metazoa</taxon>
        <taxon>Spiralia</taxon>
        <taxon>Lophotrochozoa</taxon>
        <taxon>Mollusca</taxon>
        <taxon>Bivalvia</taxon>
        <taxon>Autobranchia</taxon>
        <taxon>Pteriomorphia</taxon>
        <taxon>Arcoida</taxon>
        <taxon>Arcoidea</taxon>
        <taxon>Arcidae</taxon>
        <taxon>Tegillarca</taxon>
    </lineage>
</organism>
<reference evidence="6 7" key="1">
    <citation type="submission" date="2022-12" db="EMBL/GenBank/DDBJ databases">
        <title>Chromosome-level genome of Tegillarca granosa.</title>
        <authorList>
            <person name="Kim J."/>
        </authorList>
    </citation>
    <scope>NUCLEOTIDE SEQUENCE [LARGE SCALE GENOMIC DNA]</scope>
    <source>
        <strain evidence="6">Teg-2019</strain>
        <tissue evidence="6">Adductor muscle</tissue>
    </source>
</reference>
<sequence length="217" mass="23329">MSQCHTTDSRSMSQCHTTDWELGQMVTLHTGNSQPLTKLMILQHAVNVITTLEQQVRERNLNPKAACLKRREEEKTEDLPGGRGLSQDEITAQQVALAGSPNITCHASGFTTSGSGKGSRLGQNIHSAFTYPSGQENNPMGLGDSVLSDSVKYGDLKYHQDNSGGLAKSMHESSISHSVAMTTMVNHGKHLMSEHHDSDLGLKVQGMLGSLGDGSDS</sequence>